<evidence type="ECO:0000256" key="1">
    <source>
        <dbReference type="ARBA" id="ARBA00004251"/>
    </source>
</evidence>
<dbReference type="InParanoid" id="A0A672NP18"/>
<evidence type="ECO:0000256" key="8">
    <source>
        <dbReference type="ARBA" id="ARBA00023170"/>
    </source>
</evidence>
<evidence type="ECO:0000256" key="6">
    <source>
        <dbReference type="ARBA" id="ARBA00023136"/>
    </source>
</evidence>
<evidence type="ECO:0000256" key="10">
    <source>
        <dbReference type="ARBA" id="ARBA00023319"/>
    </source>
</evidence>
<keyword evidence="2" id="KW-1003">Cell membrane</keyword>
<evidence type="ECO:0000256" key="3">
    <source>
        <dbReference type="ARBA" id="ARBA00022692"/>
    </source>
</evidence>
<dbReference type="SUPFAM" id="SSF48726">
    <property type="entry name" value="Immunoglobulin"/>
    <property type="match status" value="1"/>
</dbReference>
<dbReference type="AlphaFoldDB" id="A0A672NP18"/>
<dbReference type="InterPro" id="IPR003599">
    <property type="entry name" value="Ig_sub"/>
</dbReference>
<keyword evidence="9" id="KW-0325">Glycoprotein</keyword>
<dbReference type="SMART" id="SM00409">
    <property type="entry name" value="IG"/>
    <property type="match status" value="1"/>
</dbReference>
<dbReference type="PROSITE" id="PS50835">
    <property type="entry name" value="IG_LIKE"/>
    <property type="match status" value="1"/>
</dbReference>
<dbReference type="PANTHER" id="PTHR25466:SF14">
    <property type="entry name" value="BUTYROPHILIN SUBFAMILY 2 MEMBER A2-LIKE-RELATED"/>
    <property type="match status" value="1"/>
</dbReference>
<keyword evidence="4" id="KW-0732">Signal</keyword>
<dbReference type="Ensembl" id="ENSSGRT00000056622.1">
    <property type="protein sequence ID" value="ENSSGRP00000052995.1"/>
    <property type="gene ID" value="ENSSGRG00000027995.1"/>
</dbReference>
<feature type="transmembrane region" description="Helical" evidence="11">
    <location>
        <begin position="145"/>
        <end position="164"/>
    </location>
</feature>
<dbReference type="OMA" id="CHITHSS"/>
<comment type="subcellular location">
    <subcellularLocation>
        <location evidence="1">Cell membrane</location>
        <topology evidence="1">Single-pass type I membrane protein</topology>
    </subcellularLocation>
</comment>
<keyword evidence="6 11" id="KW-0472">Membrane</keyword>
<keyword evidence="14" id="KW-1185">Reference proteome</keyword>
<dbReference type="FunFam" id="2.60.40.10:FF:000142">
    <property type="entry name" value="V-set domain-containing T-cell activation inhibitor 1"/>
    <property type="match status" value="1"/>
</dbReference>
<name>A0A672NP18_SINGR</name>
<organism evidence="13 14">
    <name type="scientific">Sinocyclocheilus grahami</name>
    <name type="common">Dianchi golden-line fish</name>
    <name type="synonym">Barbus grahami</name>
    <dbReference type="NCBI Taxonomy" id="75366"/>
    <lineage>
        <taxon>Eukaryota</taxon>
        <taxon>Metazoa</taxon>
        <taxon>Chordata</taxon>
        <taxon>Craniata</taxon>
        <taxon>Vertebrata</taxon>
        <taxon>Euteleostomi</taxon>
        <taxon>Actinopterygii</taxon>
        <taxon>Neopterygii</taxon>
        <taxon>Teleostei</taxon>
        <taxon>Ostariophysi</taxon>
        <taxon>Cypriniformes</taxon>
        <taxon>Cyprinidae</taxon>
        <taxon>Cyprininae</taxon>
        <taxon>Sinocyclocheilus</taxon>
    </lineage>
</organism>
<dbReference type="InterPro" id="IPR007110">
    <property type="entry name" value="Ig-like_dom"/>
</dbReference>
<proteinExistence type="predicted"/>
<dbReference type="GO" id="GO:0042130">
    <property type="term" value="P:negative regulation of T cell proliferation"/>
    <property type="evidence" value="ECO:0007669"/>
    <property type="project" value="TreeGrafter"/>
</dbReference>
<dbReference type="InterPro" id="IPR013106">
    <property type="entry name" value="Ig_V-set"/>
</dbReference>
<keyword evidence="3 11" id="KW-0812">Transmembrane</keyword>
<evidence type="ECO:0000313" key="13">
    <source>
        <dbReference type="Ensembl" id="ENSSGRP00000052995.1"/>
    </source>
</evidence>
<dbReference type="GO" id="GO:0006955">
    <property type="term" value="P:immune response"/>
    <property type="evidence" value="ECO:0007669"/>
    <property type="project" value="TreeGrafter"/>
</dbReference>
<keyword evidence="8" id="KW-0675">Receptor</keyword>
<dbReference type="GO" id="GO:0031295">
    <property type="term" value="P:T cell costimulation"/>
    <property type="evidence" value="ECO:0007669"/>
    <property type="project" value="TreeGrafter"/>
</dbReference>
<feature type="domain" description="Ig-like" evidence="12">
    <location>
        <begin position="18"/>
        <end position="131"/>
    </location>
</feature>
<evidence type="ECO:0000256" key="7">
    <source>
        <dbReference type="ARBA" id="ARBA00023157"/>
    </source>
</evidence>
<dbReference type="Gene3D" id="2.60.40.10">
    <property type="entry name" value="Immunoglobulins"/>
    <property type="match status" value="1"/>
</dbReference>
<evidence type="ECO:0000313" key="14">
    <source>
        <dbReference type="Proteomes" id="UP000472262"/>
    </source>
</evidence>
<reference evidence="13" key="1">
    <citation type="submission" date="2025-08" db="UniProtKB">
        <authorList>
            <consortium name="Ensembl"/>
        </authorList>
    </citation>
    <scope>IDENTIFICATION</scope>
</reference>
<keyword evidence="10" id="KW-0393">Immunoglobulin domain</keyword>
<dbReference type="GO" id="GO:0071222">
    <property type="term" value="P:cellular response to lipopolysaccharide"/>
    <property type="evidence" value="ECO:0007669"/>
    <property type="project" value="TreeGrafter"/>
</dbReference>
<dbReference type="GO" id="GO:0009897">
    <property type="term" value="C:external side of plasma membrane"/>
    <property type="evidence" value="ECO:0007669"/>
    <property type="project" value="TreeGrafter"/>
</dbReference>
<keyword evidence="5 11" id="KW-1133">Transmembrane helix</keyword>
<keyword evidence="7" id="KW-1015">Disulfide bond</keyword>
<reference evidence="13" key="2">
    <citation type="submission" date="2025-09" db="UniProtKB">
        <authorList>
            <consortium name="Ensembl"/>
        </authorList>
    </citation>
    <scope>IDENTIFICATION</scope>
</reference>
<sequence length="165" mass="18999">MVRATRKDFVLFLSGLKPRLLLLSPVSLQDPVHITGVVGGSVILPCSYKERVLKPVEMNVFWRYNEIMVVYDIENGSHTETQDSLYKNRTERFPEEYMRGNFSIELNNLTHADAGKYTCHITHSSELQTVQLIIKGRLDIMAFDLCVYIILPAVFIIVACFIRFR</sequence>
<accession>A0A672NP18</accession>
<dbReference type="GO" id="GO:0042102">
    <property type="term" value="P:positive regulation of T cell proliferation"/>
    <property type="evidence" value="ECO:0007669"/>
    <property type="project" value="TreeGrafter"/>
</dbReference>
<evidence type="ECO:0000256" key="5">
    <source>
        <dbReference type="ARBA" id="ARBA00022989"/>
    </source>
</evidence>
<dbReference type="InterPro" id="IPR036179">
    <property type="entry name" value="Ig-like_dom_sf"/>
</dbReference>
<evidence type="ECO:0000256" key="4">
    <source>
        <dbReference type="ARBA" id="ARBA00022729"/>
    </source>
</evidence>
<dbReference type="Pfam" id="PF07686">
    <property type="entry name" value="V-set"/>
    <property type="match status" value="1"/>
</dbReference>
<dbReference type="Proteomes" id="UP000472262">
    <property type="component" value="Unassembled WGS sequence"/>
</dbReference>
<dbReference type="InterPro" id="IPR051713">
    <property type="entry name" value="T-cell_Activation_Regulation"/>
</dbReference>
<dbReference type="PANTHER" id="PTHR25466">
    <property type="entry name" value="T-LYMPHOCYTE ACTIVATION ANTIGEN"/>
    <property type="match status" value="1"/>
</dbReference>
<dbReference type="InterPro" id="IPR013783">
    <property type="entry name" value="Ig-like_fold"/>
</dbReference>
<evidence type="ECO:0000256" key="9">
    <source>
        <dbReference type="ARBA" id="ARBA00023180"/>
    </source>
</evidence>
<dbReference type="GO" id="GO:0007166">
    <property type="term" value="P:cell surface receptor signaling pathway"/>
    <property type="evidence" value="ECO:0007669"/>
    <property type="project" value="TreeGrafter"/>
</dbReference>
<evidence type="ECO:0000259" key="12">
    <source>
        <dbReference type="PROSITE" id="PS50835"/>
    </source>
</evidence>
<evidence type="ECO:0000256" key="11">
    <source>
        <dbReference type="SAM" id="Phobius"/>
    </source>
</evidence>
<protein>
    <recommendedName>
        <fullName evidence="12">Ig-like domain-containing protein</fullName>
    </recommendedName>
</protein>
<evidence type="ECO:0000256" key="2">
    <source>
        <dbReference type="ARBA" id="ARBA00022475"/>
    </source>
</evidence>